<accession>A0A240EJG7</accession>
<dbReference type="EMBL" id="OANU01000031">
    <property type="protein sequence ID" value="SNX48726.1"/>
    <property type="molecule type" value="Genomic_DNA"/>
</dbReference>
<dbReference type="RefSeq" id="WP_096993866.1">
    <property type="nucleotide sequence ID" value="NZ_JBHSII010000001.1"/>
</dbReference>
<protein>
    <submittedName>
        <fullName evidence="1">Uncharacterized protein</fullName>
    </submittedName>
</protein>
<name>A0A240EJG7_9VIBR</name>
<dbReference type="Proteomes" id="UP000219336">
    <property type="component" value="Unassembled WGS sequence"/>
</dbReference>
<dbReference type="AlphaFoldDB" id="A0A240EJG7"/>
<reference evidence="2" key="1">
    <citation type="submission" date="2016-06" db="EMBL/GenBank/DDBJ databases">
        <authorList>
            <person name="Rodrigo-Torres L."/>
            <person name="Arahal R.D."/>
            <person name="Lucena T."/>
        </authorList>
    </citation>
    <scope>NUCLEOTIDE SEQUENCE [LARGE SCALE GENOMIC DNA]</scope>
    <source>
        <strain evidence="2">CECT8203</strain>
    </source>
</reference>
<keyword evidence="2" id="KW-1185">Reference proteome</keyword>
<organism evidence="1 2">
    <name type="scientific">Vibrio thalassae</name>
    <dbReference type="NCBI Taxonomy" id="1243014"/>
    <lineage>
        <taxon>Bacteria</taxon>
        <taxon>Pseudomonadati</taxon>
        <taxon>Pseudomonadota</taxon>
        <taxon>Gammaproteobacteria</taxon>
        <taxon>Vibrionales</taxon>
        <taxon>Vibrionaceae</taxon>
        <taxon>Vibrio</taxon>
    </lineage>
</organism>
<sequence>MKAEQQFRFANFIASDLQTLNYNVFINADLVEGAPFLSGVTPQGRTFVFDVFVAEFDDEYECLVEKIIRIKSDYPSSDVAIGLLTPCIRGQVIKKLQEPFLRHGIRLCYLKVFANY</sequence>
<gene>
    <name evidence="1" type="ORF">VTH8203_02362</name>
</gene>
<evidence type="ECO:0000313" key="1">
    <source>
        <dbReference type="EMBL" id="SNX48726.1"/>
    </source>
</evidence>
<proteinExistence type="predicted"/>
<evidence type="ECO:0000313" key="2">
    <source>
        <dbReference type="Proteomes" id="UP000219336"/>
    </source>
</evidence>